<evidence type="ECO:0000313" key="1">
    <source>
        <dbReference type="EMBL" id="RIA37484.1"/>
    </source>
</evidence>
<dbReference type="Gene3D" id="3.40.140.120">
    <property type="match status" value="1"/>
</dbReference>
<dbReference type="Pfam" id="PF04860">
    <property type="entry name" value="Phage_portal"/>
    <property type="match status" value="1"/>
</dbReference>
<dbReference type="InterPro" id="IPR006427">
    <property type="entry name" value="Portal_HK97"/>
</dbReference>
<evidence type="ECO:0000313" key="2">
    <source>
        <dbReference type="Proteomes" id="UP000266568"/>
    </source>
</evidence>
<reference evidence="1 2" key="1">
    <citation type="submission" date="2018-08" db="EMBL/GenBank/DDBJ databases">
        <title>Genomic Encyclopedia of Type Strains, Phase IV (KMG-IV): sequencing the most valuable type-strain genomes for metagenomic binning, comparative biology and taxonomic classification.</title>
        <authorList>
            <person name="Goeker M."/>
        </authorList>
    </citation>
    <scope>NUCLEOTIDE SEQUENCE [LARGE SCALE GENOMIC DNA]</scope>
    <source>
        <strain evidence="1 2">DSM 25527</strain>
    </source>
</reference>
<dbReference type="Gene3D" id="3.30.1120.70">
    <property type="match status" value="1"/>
</dbReference>
<sequence>MGLMSFLLGAPPSASPRAMAATPGEGVLITSPADLEAALRDGNLSASGAAVTPETAMRVAVVFRCVSLISGVAATLPMQIKRRVDDRTRVNATDVPMWSVLNRRPNRWQKPAQFKRMMQAHVLLRGNAYALKVRDVRGRVMALIPLHPDRVRVEQLDDLSLRYTWTRKDGRQTAFAQEDILHLFKLTFDGFRGVTPITYARESIGASLTMERHGATVFKNGANVSSALKHPKKLTEEAHARLRADMQEFRTGGARDGETIILEEGMDWVRMGMTAVDAQWIEARKLSRSDIGMVYGVPPHMYGDTEKSTSWGTGIEQQTQGFVTFGVEDDFTMWEEGVTVDCLDAPADDGLYMRIKRGALIKGDIKTRYTAYQIGRNGGWLSKNDIRGLEDMNPIEGGDDYDAPLNSNAAVKIGGGTGKEDDDDA</sequence>
<proteinExistence type="predicted"/>
<protein>
    <submittedName>
        <fullName evidence="1">HK97 family phage portal protein</fullName>
    </submittedName>
</protein>
<gene>
    <name evidence="1" type="ORF">DFR49_3369</name>
</gene>
<comment type="caution">
    <text evidence="1">The sequence shown here is derived from an EMBL/GenBank/DDBJ whole genome shotgun (WGS) entry which is preliminary data.</text>
</comment>
<dbReference type="Proteomes" id="UP000266568">
    <property type="component" value="Unassembled WGS sequence"/>
</dbReference>
<accession>A0A397NUU7</accession>
<dbReference type="AlphaFoldDB" id="A0A397NUU7"/>
<keyword evidence="2" id="KW-1185">Reference proteome</keyword>
<organism evidence="1 2">
    <name type="scientific">Hephaestia caeni</name>
    <dbReference type="NCBI Taxonomy" id="645617"/>
    <lineage>
        <taxon>Bacteria</taxon>
        <taxon>Pseudomonadati</taxon>
        <taxon>Pseudomonadota</taxon>
        <taxon>Alphaproteobacteria</taxon>
        <taxon>Sphingomonadales</taxon>
        <taxon>Sphingomonadaceae</taxon>
        <taxon>Hephaestia</taxon>
    </lineage>
</organism>
<dbReference type="OrthoDB" id="7592047at2"/>
<dbReference type="Gene3D" id="1.20.1270.210">
    <property type="match status" value="1"/>
</dbReference>
<dbReference type="InterPro" id="IPR006944">
    <property type="entry name" value="Phage/GTA_portal"/>
</dbReference>
<dbReference type="EMBL" id="QXDC01000004">
    <property type="protein sequence ID" value="RIA37484.1"/>
    <property type="molecule type" value="Genomic_DNA"/>
</dbReference>
<dbReference type="NCBIfam" id="TIGR01537">
    <property type="entry name" value="portal_HK97"/>
    <property type="match status" value="1"/>
</dbReference>
<name>A0A397NUU7_9SPHN</name>